<dbReference type="Gene3D" id="3.90.550.10">
    <property type="entry name" value="Spore Coat Polysaccharide Biosynthesis Protein SpsA, Chain A"/>
    <property type="match status" value="1"/>
</dbReference>
<keyword evidence="2" id="KW-1185">Reference proteome</keyword>
<proteinExistence type="predicted"/>
<dbReference type="RefSeq" id="WP_100744422.1">
    <property type="nucleotide sequence ID" value="NZ_NPDW01000002.1"/>
</dbReference>
<organism evidence="1 2">
    <name type="scientific">Leptospira harrisiae</name>
    <dbReference type="NCBI Taxonomy" id="2023189"/>
    <lineage>
        <taxon>Bacteria</taxon>
        <taxon>Pseudomonadati</taxon>
        <taxon>Spirochaetota</taxon>
        <taxon>Spirochaetia</taxon>
        <taxon>Leptospirales</taxon>
        <taxon>Leptospiraceae</taxon>
        <taxon>Leptospira</taxon>
    </lineage>
</organism>
<dbReference type="InterPro" id="IPR018641">
    <property type="entry name" value="Trfase_1_rSAM/seldom-assoc"/>
</dbReference>
<dbReference type="GO" id="GO:0016740">
    <property type="term" value="F:transferase activity"/>
    <property type="evidence" value="ECO:0007669"/>
    <property type="project" value="UniProtKB-KW"/>
</dbReference>
<dbReference type="InterPro" id="IPR029044">
    <property type="entry name" value="Nucleotide-diphossugar_trans"/>
</dbReference>
<evidence type="ECO:0000313" key="2">
    <source>
        <dbReference type="Proteomes" id="UP000232145"/>
    </source>
</evidence>
<dbReference type="EMBL" id="NPDX01000004">
    <property type="protein sequence ID" value="PJZ83767.1"/>
    <property type="molecule type" value="Genomic_DNA"/>
</dbReference>
<evidence type="ECO:0000313" key="1">
    <source>
        <dbReference type="EMBL" id="PJZ83767.1"/>
    </source>
</evidence>
<keyword evidence="1" id="KW-0808">Transferase</keyword>
<dbReference type="NCBIfam" id="TIGR04282">
    <property type="entry name" value="glyco_like_cofC"/>
    <property type="match status" value="1"/>
</dbReference>
<dbReference type="PANTHER" id="PTHR36529:SF1">
    <property type="entry name" value="GLYCOSYLTRANSFERASE"/>
    <property type="match status" value="1"/>
</dbReference>
<name>A0A2N0AHK7_9LEPT</name>
<dbReference type="OrthoDB" id="9810303at2"/>
<dbReference type="Proteomes" id="UP000232145">
    <property type="component" value="Unassembled WGS sequence"/>
</dbReference>
<sequence length="198" mass="22691">MDTNKLIIFAKQPELGKVKTRLAVSIGDSKTLQIYFELLEITKKVTSVFEAEKIVYWDHLHLKNSLRFEFGYATKVQAEGDLGFKMKVAFQNEFQNKLGKIVIIGTDCPFLTKEIFEKAYSALDESDFVIGPATDGGYYLLGMKEFYPFVFNSIPWSTNEVLTLTLQSIQKNKKTVTLLSELNDIDDIDDLKNWNESY</sequence>
<protein>
    <submittedName>
        <fullName evidence="1">Transferase</fullName>
    </submittedName>
</protein>
<dbReference type="Pfam" id="PF09837">
    <property type="entry name" value="DUF2064"/>
    <property type="match status" value="1"/>
</dbReference>
<dbReference type="SUPFAM" id="SSF53448">
    <property type="entry name" value="Nucleotide-diphospho-sugar transferases"/>
    <property type="match status" value="1"/>
</dbReference>
<comment type="caution">
    <text evidence="1">The sequence shown here is derived from an EMBL/GenBank/DDBJ whole genome shotgun (WGS) entry which is preliminary data.</text>
</comment>
<accession>A0A2N0AHK7</accession>
<gene>
    <name evidence="1" type="ORF">CH364_13415</name>
</gene>
<reference evidence="1 2" key="1">
    <citation type="submission" date="2017-07" db="EMBL/GenBank/DDBJ databases">
        <title>Leptospira spp. isolated from tropical soils.</title>
        <authorList>
            <person name="Thibeaux R."/>
            <person name="Iraola G."/>
            <person name="Ferres I."/>
            <person name="Bierque E."/>
            <person name="Girault D."/>
            <person name="Soupe-Gilbert M.-E."/>
            <person name="Picardeau M."/>
            <person name="Goarant C."/>
        </authorList>
    </citation>
    <scope>NUCLEOTIDE SEQUENCE [LARGE SCALE GENOMIC DNA]</scope>
    <source>
        <strain evidence="1 2">FH2-B-A1</strain>
    </source>
</reference>
<dbReference type="AlphaFoldDB" id="A0A2N0AHK7"/>
<dbReference type="PANTHER" id="PTHR36529">
    <property type="entry name" value="SLL1095 PROTEIN"/>
    <property type="match status" value="1"/>
</dbReference>